<comment type="caution">
    <text evidence="2">The sequence shown here is derived from an EMBL/GenBank/DDBJ whole genome shotgun (WGS) entry which is preliminary data.</text>
</comment>
<sequence length="73" mass="8129">MPPAGRPRTGGPRWTGTGDPFTLRPLHTGDTKCLDVAWRSHDWGANVIQADCASSNNANQIWRLRLVDTAWEE</sequence>
<dbReference type="PROSITE" id="PS50231">
    <property type="entry name" value="RICIN_B_LECTIN"/>
    <property type="match status" value="1"/>
</dbReference>
<accession>A0A840P9V1</accession>
<feature type="compositionally biased region" description="Low complexity" evidence="1">
    <location>
        <begin position="1"/>
        <end position="20"/>
    </location>
</feature>
<dbReference type="RefSeq" id="WP_185049791.1">
    <property type="nucleotide sequence ID" value="NZ_BAABIX010000005.1"/>
</dbReference>
<dbReference type="Gene3D" id="2.80.10.50">
    <property type="match status" value="1"/>
</dbReference>
<dbReference type="EMBL" id="JACHGN010000005">
    <property type="protein sequence ID" value="MBB5132775.1"/>
    <property type="molecule type" value="Genomic_DNA"/>
</dbReference>
<dbReference type="SUPFAM" id="SSF50370">
    <property type="entry name" value="Ricin B-like lectins"/>
    <property type="match status" value="1"/>
</dbReference>
<gene>
    <name evidence="2" type="ORF">HNP84_002496</name>
</gene>
<reference evidence="2 3" key="1">
    <citation type="submission" date="2020-08" db="EMBL/GenBank/DDBJ databases">
        <title>Genomic Encyclopedia of Type Strains, Phase IV (KMG-IV): sequencing the most valuable type-strain genomes for metagenomic binning, comparative biology and taxonomic classification.</title>
        <authorList>
            <person name="Goeker M."/>
        </authorList>
    </citation>
    <scope>NUCLEOTIDE SEQUENCE [LARGE SCALE GENOMIC DNA]</scope>
    <source>
        <strain evidence="2 3">DSM 45615</strain>
    </source>
</reference>
<name>A0A840P9V1_9ACTN</name>
<dbReference type="AlphaFoldDB" id="A0A840P9V1"/>
<dbReference type="CDD" id="cd00161">
    <property type="entry name" value="beta-trefoil_Ricin-like"/>
    <property type="match status" value="1"/>
</dbReference>
<evidence type="ECO:0008006" key="4">
    <source>
        <dbReference type="Google" id="ProtNLM"/>
    </source>
</evidence>
<dbReference type="InterPro" id="IPR035992">
    <property type="entry name" value="Ricin_B-like_lectins"/>
</dbReference>
<feature type="region of interest" description="Disordered" evidence="1">
    <location>
        <begin position="1"/>
        <end position="22"/>
    </location>
</feature>
<dbReference type="Proteomes" id="UP000578449">
    <property type="component" value="Unassembled WGS sequence"/>
</dbReference>
<keyword evidence="3" id="KW-1185">Reference proteome</keyword>
<evidence type="ECO:0000256" key="1">
    <source>
        <dbReference type="SAM" id="MobiDB-lite"/>
    </source>
</evidence>
<evidence type="ECO:0000313" key="2">
    <source>
        <dbReference type="EMBL" id="MBB5132775.1"/>
    </source>
</evidence>
<evidence type="ECO:0000313" key="3">
    <source>
        <dbReference type="Proteomes" id="UP000578449"/>
    </source>
</evidence>
<proteinExistence type="predicted"/>
<organism evidence="2 3">
    <name type="scientific">Thermocatellispora tengchongensis</name>
    <dbReference type="NCBI Taxonomy" id="1073253"/>
    <lineage>
        <taxon>Bacteria</taxon>
        <taxon>Bacillati</taxon>
        <taxon>Actinomycetota</taxon>
        <taxon>Actinomycetes</taxon>
        <taxon>Streptosporangiales</taxon>
        <taxon>Streptosporangiaceae</taxon>
        <taxon>Thermocatellispora</taxon>
    </lineage>
</organism>
<protein>
    <recommendedName>
        <fullName evidence="4">Ricin B lectin domain-containing protein</fullName>
    </recommendedName>
</protein>